<protein>
    <submittedName>
        <fullName evidence="1">Uncharacterized protein</fullName>
    </submittedName>
</protein>
<sequence>MQKSPRKGRSAISGTQSCTNARGSALYNAFAIVIFVSDKSRALSSPAGVLCYHCGDVVDSDRGKDNAALQTIE</sequence>
<dbReference type="Proteomes" id="UP001497644">
    <property type="component" value="Chromosome 8"/>
</dbReference>
<accession>A0AAV2P8F0</accession>
<name>A0AAV2P8F0_9HYME</name>
<dbReference type="EMBL" id="OZ034831">
    <property type="protein sequence ID" value="CAL1688216.1"/>
    <property type="molecule type" value="Genomic_DNA"/>
</dbReference>
<dbReference type="AlphaFoldDB" id="A0AAV2P8F0"/>
<evidence type="ECO:0000313" key="1">
    <source>
        <dbReference type="EMBL" id="CAL1688216.1"/>
    </source>
</evidence>
<reference evidence="1" key="1">
    <citation type="submission" date="2024-04" db="EMBL/GenBank/DDBJ databases">
        <authorList>
            <consortium name="Molecular Ecology Group"/>
        </authorList>
    </citation>
    <scope>NUCLEOTIDE SEQUENCE</scope>
</reference>
<keyword evidence="2" id="KW-1185">Reference proteome</keyword>
<gene>
    <name evidence="1" type="ORF">LPLAT_LOCUS13329</name>
</gene>
<proteinExistence type="predicted"/>
<evidence type="ECO:0000313" key="2">
    <source>
        <dbReference type="Proteomes" id="UP001497644"/>
    </source>
</evidence>
<organism evidence="1 2">
    <name type="scientific">Lasius platythorax</name>
    <dbReference type="NCBI Taxonomy" id="488582"/>
    <lineage>
        <taxon>Eukaryota</taxon>
        <taxon>Metazoa</taxon>
        <taxon>Ecdysozoa</taxon>
        <taxon>Arthropoda</taxon>
        <taxon>Hexapoda</taxon>
        <taxon>Insecta</taxon>
        <taxon>Pterygota</taxon>
        <taxon>Neoptera</taxon>
        <taxon>Endopterygota</taxon>
        <taxon>Hymenoptera</taxon>
        <taxon>Apocrita</taxon>
        <taxon>Aculeata</taxon>
        <taxon>Formicoidea</taxon>
        <taxon>Formicidae</taxon>
        <taxon>Formicinae</taxon>
        <taxon>Lasius</taxon>
        <taxon>Lasius</taxon>
    </lineage>
</organism>